<evidence type="ECO:0000313" key="7">
    <source>
        <dbReference type="Proteomes" id="UP000233293"/>
    </source>
</evidence>
<organism evidence="6 7">
    <name type="scientific">Telmatospirillum siberiense</name>
    <dbReference type="NCBI Taxonomy" id="382514"/>
    <lineage>
        <taxon>Bacteria</taxon>
        <taxon>Pseudomonadati</taxon>
        <taxon>Pseudomonadota</taxon>
        <taxon>Alphaproteobacteria</taxon>
        <taxon>Rhodospirillales</taxon>
        <taxon>Rhodospirillaceae</taxon>
        <taxon>Telmatospirillum</taxon>
    </lineage>
</organism>
<dbReference type="AlphaFoldDB" id="A0A2N3PY97"/>
<dbReference type="Gene3D" id="1.20.120.50">
    <property type="entry name" value="Hemerythrin-like"/>
    <property type="match status" value="1"/>
</dbReference>
<dbReference type="PANTHER" id="PTHR37164:SF1">
    <property type="entry name" value="BACTERIOHEMERYTHRIN"/>
    <property type="match status" value="1"/>
</dbReference>
<dbReference type="Proteomes" id="UP000233293">
    <property type="component" value="Unassembled WGS sequence"/>
</dbReference>
<dbReference type="InterPro" id="IPR035938">
    <property type="entry name" value="Hemerythrin-like_sf"/>
</dbReference>
<dbReference type="EMBL" id="PIUM01000005">
    <property type="protein sequence ID" value="PKU25384.1"/>
    <property type="molecule type" value="Genomic_DNA"/>
</dbReference>
<evidence type="ECO:0000256" key="1">
    <source>
        <dbReference type="ARBA" id="ARBA00010587"/>
    </source>
</evidence>
<dbReference type="SUPFAM" id="SSF47188">
    <property type="entry name" value="Hemerythrin-like"/>
    <property type="match status" value="1"/>
</dbReference>
<accession>A0A2N3PY97</accession>
<reference evidence="7" key="1">
    <citation type="submission" date="2017-12" db="EMBL/GenBank/DDBJ databases">
        <title>Draft genome sequence of Telmatospirillum siberiense 26-4b1T, an acidotolerant peatland alphaproteobacterium potentially involved in sulfur cycling.</title>
        <authorList>
            <person name="Hausmann B."/>
            <person name="Pjevac P."/>
            <person name="Schreck K."/>
            <person name="Herbold C.W."/>
            <person name="Daims H."/>
            <person name="Wagner M."/>
            <person name="Pester M."/>
            <person name="Loy A."/>
        </authorList>
    </citation>
    <scope>NUCLEOTIDE SEQUENCE [LARGE SCALE GENOMIC DNA]</scope>
    <source>
        <strain evidence="7">26-4b1</strain>
    </source>
</reference>
<dbReference type="InterPro" id="IPR050669">
    <property type="entry name" value="Hemerythrin"/>
</dbReference>
<dbReference type="CDD" id="cd12107">
    <property type="entry name" value="Hemerythrin"/>
    <property type="match status" value="1"/>
</dbReference>
<keyword evidence="4" id="KW-0408">Iron</keyword>
<feature type="domain" description="Hemerythrin-like" evidence="5">
    <location>
        <begin position="50"/>
        <end position="167"/>
    </location>
</feature>
<dbReference type="GO" id="GO:0046872">
    <property type="term" value="F:metal ion binding"/>
    <property type="evidence" value="ECO:0007669"/>
    <property type="project" value="UniProtKB-KW"/>
</dbReference>
<evidence type="ECO:0000256" key="2">
    <source>
        <dbReference type="ARBA" id="ARBA00022621"/>
    </source>
</evidence>
<dbReference type="GO" id="GO:0005344">
    <property type="term" value="F:oxygen carrier activity"/>
    <property type="evidence" value="ECO:0007669"/>
    <property type="project" value="UniProtKB-KW"/>
</dbReference>
<keyword evidence="2" id="KW-0561">Oxygen transport</keyword>
<dbReference type="NCBIfam" id="TIGR02481">
    <property type="entry name" value="hemeryth_dom"/>
    <property type="match status" value="1"/>
</dbReference>
<dbReference type="InterPro" id="IPR016131">
    <property type="entry name" value="Haemerythrin_Fe_BS"/>
</dbReference>
<evidence type="ECO:0000256" key="4">
    <source>
        <dbReference type="ARBA" id="ARBA00023004"/>
    </source>
</evidence>
<dbReference type="PANTHER" id="PTHR37164">
    <property type="entry name" value="BACTERIOHEMERYTHRIN"/>
    <property type="match status" value="1"/>
</dbReference>
<sequence length="173" mass="19806">MRREVGLFYPAAGKPGGRIIPSGLSKKASPIKRGWDEMSLVAWSEDLTIGVAAVDADHRKLFSLVNYLYDSMIAGKETPVIDEFIDSLIIYTKQHFEREESLFEETSYPDRLAHRQEHDALIAQITEAHKRYKSDASATQLLEMIGFLNKWMIEHIRKSDKKYAPHLKERGIS</sequence>
<name>A0A2N3PY97_9PROT</name>
<dbReference type="Pfam" id="PF01814">
    <property type="entry name" value="Hemerythrin"/>
    <property type="match status" value="1"/>
</dbReference>
<dbReference type="InterPro" id="IPR012312">
    <property type="entry name" value="Hemerythrin-like"/>
</dbReference>
<evidence type="ECO:0000259" key="5">
    <source>
        <dbReference type="Pfam" id="PF01814"/>
    </source>
</evidence>
<keyword evidence="7" id="KW-1185">Reference proteome</keyword>
<protein>
    <submittedName>
        <fullName evidence="6">Hemerythrin</fullName>
    </submittedName>
</protein>
<evidence type="ECO:0000313" key="6">
    <source>
        <dbReference type="EMBL" id="PKU25384.1"/>
    </source>
</evidence>
<comment type="caution">
    <text evidence="6">The sequence shown here is derived from an EMBL/GenBank/DDBJ whole genome shotgun (WGS) entry which is preliminary data.</text>
</comment>
<keyword evidence="2" id="KW-0813">Transport</keyword>
<gene>
    <name evidence="6" type="ORF">CWS72_07280</name>
</gene>
<dbReference type="NCBIfam" id="NF033749">
    <property type="entry name" value="bact_hemeryth"/>
    <property type="match status" value="1"/>
</dbReference>
<keyword evidence="3" id="KW-0479">Metal-binding</keyword>
<proteinExistence type="inferred from homology"/>
<dbReference type="PROSITE" id="PS00550">
    <property type="entry name" value="HEMERYTHRINS"/>
    <property type="match status" value="1"/>
</dbReference>
<evidence type="ECO:0000256" key="3">
    <source>
        <dbReference type="ARBA" id="ARBA00022723"/>
    </source>
</evidence>
<dbReference type="InterPro" id="IPR012827">
    <property type="entry name" value="Hemerythrin_metal-bd"/>
</dbReference>
<comment type="similarity">
    <text evidence="1">Belongs to the hemerythrin family.</text>
</comment>